<organism evidence="4">
    <name type="scientific">marine sediment metagenome</name>
    <dbReference type="NCBI Taxonomy" id="412755"/>
    <lineage>
        <taxon>unclassified sequences</taxon>
        <taxon>metagenomes</taxon>
        <taxon>ecological metagenomes</taxon>
    </lineage>
</organism>
<dbReference type="PANTHER" id="PTHR10584:SF166">
    <property type="entry name" value="RIBOKINASE"/>
    <property type="match status" value="1"/>
</dbReference>
<sequence>KMLSLLNEKSNCDHLLVRNVKSWQTLAYCKPYQGDEECQRLDMGQFNRLPDTISEELIGRLAAEVSSFDIIIINQQVTSGIHTAFLREQLGNLITQKKDKVFIYDGRQVQDTYRDVWLKLNAHEALRLYGKEKDTTDIVPTDEVIKAIEIIFERMGRPVVVTLGEQGCVICTDDGIMKVPGIHVMKQIDPVGAGDSFLAGLSASLACGAGLEDATQIGNYVASVTITKMGQTGTATPG</sequence>
<evidence type="ECO:0000313" key="4">
    <source>
        <dbReference type="EMBL" id="GAG48163.1"/>
    </source>
</evidence>
<dbReference type="SUPFAM" id="SSF53613">
    <property type="entry name" value="Ribokinase-like"/>
    <property type="match status" value="1"/>
</dbReference>
<protein>
    <recommendedName>
        <fullName evidence="3">Carbohydrate kinase PfkB domain-containing protein</fullName>
    </recommendedName>
</protein>
<comment type="caution">
    <text evidence="4">The sequence shown here is derived from an EMBL/GenBank/DDBJ whole genome shotgun (WGS) entry which is preliminary data.</text>
</comment>
<dbReference type="PANTHER" id="PTHR10584">
    <property type="entry name" value="SUGAR KINASE"/>
    <property type="match status" value="1"/>
</dbReference>
<dbReference type="InterPro" id="IPR011611">
    <property type="entry name" value="PfkB_dom"/>
</dbReference>
<reference evidence="4" key="1">
    <citation type="journal article" date="2014" name="Front. Microbiol.">
        <title>High frequency of phylogenetically diverse reductive dehalogenase-homologous genes in deep subseafloor sedimentary metagenomes.</title>
        <authorList>
            <person name="Kawai M."/>
            <person name="Futagami T."/>
            <person name="Toyoda A."/>
            <person name="Takaki Y."/>
            <person name="Nishi S."/>
            <person name="Hori S."/>
            <person name="Arai W."/>
            <person name="Tsubouchi T."/>
            <person name="Morono Y."/>
            <person name="Uchiyama I."/>
            <person name="Ito T."/>
            <person name="Fujiyama A."/>
            <person name="Inagaki F."/>
            <person name="Takami H."/>
        </authorList>
    </citation>
    <scope>NUCLEOTIDE SEQUENCE</scope>
    <source>
        <strain evidence="4">Expedition CK06-06</strain>
    </source>
</reference>
<evidence type="ECO:0000259" key="3">
    <source>
        <dbReference type="Pfam" id="PF00294"/>
    </source>
</evidence>
<evidence type="ECO:0000256" key="1">
    <source>
        <dbReference type="ARBA" id="ARBA00022679"/>
    </source>
</evidence>
<dbReference type="Gene3D" id="3.40.1190.20">
    <property type="match status" value="1"/>
</dbReference>
<name>X0YHT3_9ZZZZ</name>
<dbReference type="AlphaFoldDB" id="X0YHT3"/>
<feature type="domain" description="Carbohydrate kinase PfkB" evidence="3">
    <location>
        <begin position="62"/>
        <end position="232"/>
    </location>
</feature>
<proteinExistence type="predicted"/>
<dbReference type="Pfam" id="PF00294">
    <property type="entry name" value="PfkB"/>
    <property type="match status" value="1"/>
</dbReference>
<evidence type="ECO:0000256" key="2">
    <source>
        <dbReference type="ARBA" id="ARBA00022777"/>
    </source>
</evidence>
<feature type="non-terminal residue" evidence="4">
    <location>
        <position position="1"/>
    </location>
</feature>
<keyword evidence="2" id="KW-0418">Kinase</keyword>
<dbReference type="PROSITE" id="PS00584">
    <property type="entry name" value="PFKB_KINASES_2"/>
    <property type="match status" value="1"/>
</dbReference>
<accession>X0YHT3</accession>
<dbReference type="EMBL" id="BARS01050405">
    <property type="protein sequence ID" value="GAG48163.1"/>
    <property type="molecule type" value="Genomic_DNA"/>
</dbReference>
<feature type="non-terminal residue" evidence="4">
    <location>
        <position position="238"/>
    </location>
</feature>
<dbReference type="InterPro" id="IPR002173">
    <property type="entry name" value="Carboh/pur_kinase_PfkB_CS"/>
</dbReference>
<dbReference type="InterPro" id="IPR029056">
    <property type="entry name" value="Ribokinase-like"/>
</dbReference>
<keyword evidence="1" id="KW-0808">Transferase</keyword>
<dbReference type="GO" id="GO:0005829">
    <property type="term" value="C:cytosol"/>
    <property type="evidence" value="ECO:0007669"/>
    <property type="project" value="TreeGrafter"/>
</dbReference>
<gene>
    <name evidence="4" type="ORF">S01H1_75255</name>
</gene>
<dbReference type="GO" id="GO:0016301">
    <property type="term" value="F:kinase activity"/>
    <property type="evidence" value="ECO:0007669"/>
    <property type="project" value="UniProtKB-KW"/>
</dbReference>